<proteinExistence type="predicted"/>
<reference evidence="2 3" key="1">
    <citation type="submission" date="2023-12" db="EMBL/GenBank/DDBJ databases">
        <title>Description of an unclassified Opitutus bacterium of Verrucomicrobiota.</title>
        <authorList>
            <person name="Zhang D.-F."/>
        </authorList>
    </citation>
    <scope>NUCLEOTIDE SEQUENCE [LARGE SCALE GENOMIC DNA]</scope>
    <source>
        <strain evidence="2 3">WL0086</strain>
    </source>
</reference>
<protein>
    <recommendedName>
        <fullName evidence="4">Secreted protein</fullName>
    </recommendedName>
</protein>
<evidence type="ECO:0000313" key="2">
    <source>
        <dbReference type="EMBL" id="WRQ86091.1"/>
    </source>
</evidence>
<evidence type="ECO:0000256" key="1">
    <source>
        <dbReference type="SAM" id="SignalP"/>
    </source>
</evidence>
<accession>A0ABZ1C3L5</accession>
<evidence type="ECO:0000313" key="3">
    <source>
        <dbReference type="Proteomes" id="UP000738431"/>
    </source>
</evidence>
<keyword evidence="3" id="KW-1185">Reference proteome</keyword>
<evidence type="ECO:0008006" key="4">
    <source>
        <dbReference type="Google" id="ProtNLM"/>
    </source>
</evidence>
<dbReference type="EMBL" id="CP139781">
    <property type="protein sequence ID" value="WRQ86091.1"/>
    <property type="molecule type" value="Genomic_DNA"/>
</dbReference>
<dbReference type="Proteomes" id="UP000738431">
    <property type="component" value="Chromosome"/>
</dbReference>
<dbReference type="RefSeq" id="WP_221031601.1">
    <property type="nucleotide sequence ID" value="NZ_CP139781.1"/>
</dbReference>
<organism evidence="2 3">
    <name type="scientific">Actomonas aquatica</name>
    <dbReference type="NCBI Taxonomy" id="2866162"/>
    <lineage>
        <taxon>Bacteria</taxon>
        <taxon>Pseudomonadati</taxon>
        <taxon>Verrucomicrobiota</taxon>
        <taxon>Opitutia</taxon>
        <taxon>Opitutales</taxon>
        <taxon>Opitutaceae</taxon>
        <taxon>Actomonas</taxon>
    </lineage>
</organism>
<feature type="signal peptide" evidence="1">
    <location>
        <begin position="1"/>
        <end position="34"/>
    </location>
</feature>
<name>A0ABZ1C3L5_9BACT</name>
<feature type="chain" id="PRO_5046802554" description="Secreted protein" evidence="1">
    <location>
        <begin position="35"/>
        <end position="413"/>
    </location>
</feature>
<gene>
    <name evidence="2" type="ORF">K1X11_014850</name>
</gene>
<keyword evidence="1" id="KW-0732">Signal</keyword>
<sequence length="413" mass="45396">MSQTTFPRQRRPALRIAVSAALVCLALTTSPLVAQPKPRVVTSKASPEHTHQLFVGIDLFVPQGTEMLEVRNIVGETTLAKSAAGELNEIDRTTGYRWKLVPKVSDLSATVSDLEYETTYSPASDPQKKWMGRQTNMMNYQQDQLSQGTLMAANLSRGIAALPSQGGQGGPSPEAVERMQAGVNSQIRGHLDEVARVDAITDPDFTAKEQQAQEILNPHDSVRLQFRVSTPTPMAHAFCVALARIRHPNGEIEDINFYKPIGEVGPKPKKVNFLQTGLAPGFEILELKVHLFNNGKELATNLSEKRFQLTTDEARQYLLLDHTANHRGETVPASPVWELAPPELKALDRPGSLDRPLLVNINAKGDFTGFAGSGQLYGPEHEHILRQLVFLPALEDGQAVDSTATINLADYFR</sequence>